<gene>
    <name evidence="1" type="ORF">MG293_004466</name>
</gene>
<name>A0AAD4UHI2_OVIAM</name>
<proteinExistence type="predicted"/>
<accession>A0AAD4UHI2</accession>
<reference evidence="1" key="1">
    <citation type="submission" date="2022-03" db="EMBL/GenBank/DDBJ databases">
        <title>Genomic analyses of argali, domestic sheep and their hybrids provide insights into chromosomal evolution, heterosis and genetic basis of agronomic traits.</title>
        <authorList>
            <person name="Li M."/>
        </authorList>
    </citation>
    <scope>NUCLEOTIDE SEQUENCE</scope>
    <source>
        <strain evidence="1">CAU-MHL-2022a</strain>
        <tissue evidence="1">Skin</tissue>
    </source>
</reference>
<organism evidence="1 2">
    <name type="scientific">Ovis ammon polii</name>
    <dbReference type="NCBI Taxonomy" id="230172"/>
    <lineage>
        <taxon>Eukaryota</taxon>
        <taxon>Metazoa</taxon>
        <taxon>Chordata</taxon>
        <taxon>Craniata</taxon>
        <taxon>Vertebrata</taxon>
        <taxon>Euteleostomi</taxon>
        <taxon>Mammalia</taxon>
        <taxon>Eutheria</taxon>
        <taxon>Laurasiatheria</taxon>
        <taxon>Artiodactyla</taxon>
        <taxon>Ruminantia</taxon>
        <taxon>Pecora</taxon>
        <taxon>Bovidae</taxon>
        <taxon>Caprinae</taxon>
        <taxon>Ovis</taxon>
    </lineage>
</organism>
<dbReference type="AlphaFoldDB" id="A0AAD4UHI2"/>
<keyword evidence="2" id="KW-1185">Reference proteome</keyword>
<comment type="caution">
    <text evidence="1">The sequence shown here is derived from an EMBL/GenBank/DDBJ whole genome shotgun (WGS) entry which is preliminary data.</text>
</comment>
<evidence type="ECO:0000313" key="1">
    <source>
        <dbReference type="EMBL" id="KAI4544200.1"/>
    </source>
</evidence>
<evidence type="ECO:0000313" key="2">
    <source>
        <dbReference type="Proteomes" id="UP001214576"/>
    </source>
</evidence>
<protein>
    <recommendedName>
        <fullName evidence="3">Kinesin motor domain-containing protein</fullName>
    </recommendedName>
</protein>
<dbReference type="Proteomes" id="UP001214576">
    <property type="component" value="Unassembled WGS sequence"/>
</dbReference>
<dbReference type="EMBL" id="JAKZEL010000004">
    <property type="protein sequence ID" value="KAI4544200.1"/>
    <property type="molecule type" value="Genomic_DNA"/>
</dbReference>
<evidence type="ECO:0008006" key="3">
    <source>
        <dbReference type="Google" id="ProtNLM"/>
    </source>
</evidence>
<sequence>MADPAECSIKVMCRFRPLNEAEILRGDKFIPKFKGEETVVIGVTVSPNSESQKFLFVFETGVIVFPLKSCSFLVEMYAERRFCSTPCSIERNTCPFDWSVSKPLLVLVTGGNIPWVAFSSVLCLLLEFWFQSGILRDYCVLSSISSIPQRSLYFDNTYFSDLKADGFPDDLSPLILKPTSLWTLFVRYPA</sequence>